<evidence type="ECO:0008006" key="4">
    <source>
        <dbReference type="Google" id="ProtNLM"/>
    </source>
</evidence>
<feature type="transmembrane region" description="Helical" evidence="1">
    <location>
        <begin position="180"/>
        <end position="200"/>
    </location>
</feature>
<evidence type="ECO:0000313" key="3">
    <source>
        <dbReference type="Proteomes" id="UP000236161"/>
    </source>
</evidence>
<evidence type="ECO:0000256" key="1">
    <source>
        <dbReference type="SAM" id="Phobius"/>
    </source>
</evidence>
<keyword evidence="1" id="KW-1133">Transmembrane helix</keyword>
<feature type="transmembrane region" description="Helical" evidence="1">
    <location>
        <begin position="99"/>
        <end position="117"/>
    </location>
</feature>
<keyword evidence="1" id="KW-0812">Transmembrane</keyword>
<dbReference type="PANTHER" id="PTHR36009:SF3">
    <property type="entry name" value="TRANSMEMBRANE PROTEIN"/>
    <property type="match status" value="1"/>
</dbReference>
<keyword evidence="3" id="KW-1185">Reference proteome</keyword>
<feature type="transmembrane region" description="Helical" evidence="1">
    <location>
        <begin position="148"/>
        <end position="168"/>
    </location>
</feature>
<feature type="transmembrane region" description="Helical" evidence="1">
    <location>
        <begin position="226"/>
        <end position="250"/>
    </location>
</feature>
<feature type="transmembrane region" description="Helical" evidence="1">
    <location>
        <begin position="262"/>
        <end position="282"/>
    </location>
</feature>
<name>A0A2I0ASY3_9ASPA</name>
<keyword evidence="1" id="KW-0472">Membrane</keyword>
<dbReference type="EMBL" id="KZ451951">
    <property type="protein sequence ID" value="PKA58662.1"/>
    <property type="molecule type" value="Genomic_DNA"/>
</dbReference>
<protein>
    <recommendedName>
        <fullName evidence="4">Cardiolipin synthase N-terminal domain-containing protein</fullName>
    </recommendedName>
</protein>
<evidence type="ECO:0000313" key="2">
    <source>
        <dbReference type="EMBL" id="PKA58662.1"/>
    </source>
</evidence>
<dbReference type="AlphaFoldDB" id="A0A2I0ASY3"/>
<reference evidence="2 3" key="1">
    <citation type="journal article" date="2017" name="Nature">
        <title>The Apostasia genome and the evolution of orchids.</title>
        <authorList>
            <person name="Zhang G.Q."/>
            <person name="Liu K.W."/>
            <person name="Li Z."/>
            <person name="Lohaus R."/>
            <person name="Hsiao Y.Y."/>
            <person name="Niu S.C."/>
            <person name="Wang J.Y."/>
            <person name="Lin Y.C."/>
            <person name="Xu Q."/>
            <person name="Chen L.J."/>
            <person name="Yoshida K."/>
            <person name="Fujiwara S."/>
            <person name="Wang Z.W."/>
            <person name="Zhang Y.Q."/>
            <person name="Mitsuda N."/>
            <person name="Wang M."/>
            <person name="Liu G.H."/>
            <person name="Pecoraro L."/>
            <person name="Huang H.X."/>
            <person name="Xiao X.J."/>
            <person name="Lin M."/>
            <person name="Wu X.Y."/>
            <person name="Wu W.L."/>
            <person name="Chen Y.Y."/>
            <person name="Chang S.B."/>
            <person name="Sakamoto S."/>
            <person name="Ohme-Takagi M."/>
            <person name="Yagi M."/>
            <person name="Zeng S.J."/>
            <person name="Shen C.Y."/>
            <person name="Yeh C.M."/>
            <person name="Luo Y.B."/>
            <person name="Tsai W.C."/>
            <person name="Van de Peer Y."/>
            <person name="Liu Z.J."/>
        </authorList>
    </citation>
    <scope>NUCLEOTIDE SEQUENCE [LARGE SCALE GENOMIC DNA]</scope>
    <source>
        <strain evidence="3">cv. Shenzhen</strain>
        <tissue evidence="2">Stem</tissue>
    </source>
</reference>
<gene>
    <name evidence="2" type="ORF">AXF42_Ash008949</name>
</gene>
<organism evidence="2 3">
    <name type="scientific">Apostasia shenzhenica</name>
    <dbReference type="NCBI Taxonomy" id="1088818"/>
    <lineage>
        <taxon>Eukaryota</taxon>
        <taxon>Viridiplantae</taxon>
        <taxon>Streptophyta</taxon>
        <taxon>Embryophyta</taxon>
        <taxon>Tracheophyta</taxon>
        <taxon>Spermatophyta</taxon>
        <taxon>Magnoliopsida</taxon>
        <taxon>Liliopsida</taxon>
        <taxon>Asparagales</taxon>
        <taxon>Orchidaceae</taxon>
        <taxon>Apostasioideae</taxon>
        <taxon>Apostasia</taxon>
    </lineage>
</organism>
<dbReference type="Proteomes" id="UP000236161">
    <property type="component" value="Unassembled WGS sequence"/>
</dbReference>
<dbReference type="PANTHER" id="PTHR36009">
    <property type="match status" value="1"/>
</dbReference>
<proteinExistence type="predicted"/>
<accession>A0A2I0ASY3</accession>
<dbReference type="OrthoDB" id="47210at2759"/>
<sequence length="290" mass="33285">MLLSKSHILSCNFPFLPSIHRPQNPTFLLPPKTLIHRGPTSLSPKFLTPRTFLAFDSSKYFTRTRSLLTVCRDSSEDRDSVAEALAGEEARRRGRGNDWTTSVLIFGLWAGLMYYIFRLAPDQTPYRDFYFVQKLFLNGDDGYRMNEVLVALWNSMGIWPLVYSMLLLPTGRSSRSKIPVWPFLVLSFAAGMYALIPYFILWKPPPPPIQEDHIKKWPLNFLESRITAGFALATGLGLLAYAGLASGEVWKEFSQYFRESKLVHVTSLDFLLCSAFAPFWVYNDMTARRW</sequence>